<evidence type="ECO:0000256" key="3">
    <source>
        <dbReference type="ARBA" id="ARBA00004406"/>
    </source>
</evidence>
<keyword evidence="6 13" id="KW-0479">Metal-binding</keyword>
<dbReference type="FunFam" id="1.10.630.10:FF:000042">
    <property type="entry name" value="Cytochrome P450"/>
    <property type="match status" value="1"/>
</dbReference>
<keyword evidence="5 13" id="KW-0349">Heme</keyword>
<evidence type="ECO:0000256" key="7">
    <source>
        <dbReference type="ARBA" id="ARBA00022824"/>
    </source>
</evidence>
<name>A0A9N9SM75_DIABA</name>
<evidence type="ECO:0000313" key="17">
    <source>
        <dbReference type="Proteomes" id="UP001153709"/>
    </source>
</evidence>
<evidence type="ECO:0008006" key="18">
    <source>
        <dbReference type="Google" id="ProtNLM"/>
    </source>
</evidence>
<dbReference type="AlphaFoldDB" id="A0A9N9SM75"/>
<evidence type="ECO:0000256" key="2">
    <source>
        <dbReference type="ARBA" id="ARBA00004174"/>
    </source>
</evidence>
<keyword evidence="10 13" id="KW-0408">Iron</keyword>
<evidence type="ECO:0000256" key="14">
    <source>
        <dbReference type="RuleBase" id="RU000461"/>
    </source>
</evidence>
<feature type="binding site" description="axial binding residue" evidence="13">
    <location>
        <position position="458"/>
    </location>
    <ligand>
        <name>heme</name>
        <dbReference type="ChEBI" id="CHEBI:30413"/>
    </ligand>
    <ligandPart>
        <name>Fe</name>
        <dbReference type="ChEBI" id="CHEBI:18248"/>
    </ligandPart>
</feature>
<dbReference type="InterPro" id="IPR002401">
    <property type="entry name" value="Cyt_P450_E_grp-I"/>
</dbReference>
<dbReference type="PROSITE" id="PS00086">
    <property type="entry name" value="CYTOCHROME_P450"/>
    <property type="match status" value="1"/>
</dbReference>
<evidence type="ECO:0000256" key="8">
    <source>
        <dbReference type="ARBA" id="ARBA00022848"/>
    </source>
</evidence>
<dbReference type="GO" id="GO:0004497">
    <property type="term" value="F:monooxygenase activity"/>
    <property type="evidence" value="ECO:0007669"/>
    <property type="project" value="UniProtKB-KW"/>
</dbReference>
<keyword evidence="11 14" id="KW-0503">Monooxygenase</keyword>
<dbReference type="SUPFAM" id="SSF48264">
    <property type="entry name" value="Cytochrome P450"/>
    <property type="match status" value="1"/>
</dbReference>
<keyword evidence="15" id="KW-0812">Transmembrane</keyword>
<comment type="cofactor">
    <cofactor evidence="1 13">
        <name>heme</name>
        <dbReference type="ChEBI" id="CHEBI:30413"/>
    </cofactor>
</comment>
<dbReference type="CDD" id="cd11056">
    <property type="entry name" value="CYP6-like"/>
    <property type="match status" value="1"/>
</dbReference>
<dbReference type="InterPro" id="IPR001128">
    <property type="entry name" value="Cyt_P450"/>
</dbReference>
<evidence type="ECO:0000256" key="11">
    <source>
        <dbReference type="ARBA" id="ARBA00023033"/>
    </source>
</evidence>
<organism evidence="16 17">
    <name type="scientific">Diabrotica balteata</name>
    <name type="common">Banded cucumber beetle</name>
    <dbReference type="NCBI Taxonomy" id="107213"/>
    <lineage>
        <taxon>Eukaryota</taxon>
        <taxon>Metazoa</taxon>
        <taxon>Ecdysozoa</taxon>
        <taxon>Arthropoda</taxon>
        <taxon>Hexapoda</taxon>
        <taxon>Insecta</taxon>
        <taxon>Pterygota</taxon>
        <taxon>Neoptera</taxon>
        <taxon>Endopterygota</taxon>
        <taxon>Coleoptera</taxon>
        <taxon>Polyphaga</taxon>
        <taxon>Cucujiformia</taxon>
        <taxon>Chrysomeloidea</taxon>
        <taxon>Chrysomelidae</taxon>
        <taxon>Galerucinae</taxon>
        <taxon>Diabroticina</taxon>
        <taxon>Diabroticites</taxon>
        <taxon>Diabrotica</taxon>
    </lineage>
</organism>
<dbReference type="PRINTS" id="PR00463">
    <property type="entry name" value="EP450I"/>
</dbReference>
<dbReference type="Proteomes" id="UP001153709">
    <property type="component" value="Chromosome 1"/>
</dbReference>
<proteinExistence type="inferred from homology"/>
<evidence type="ECO:0000256" key="12">
    <source>
        <dbReference type="ARBA" id="ARBA00023136"/>
    </source>
</evidence>
<evidence type="ECO:0000256" key="1">
    <source>
        <dbReference type="ARBA" id="ARBA00001971"/>
    </source>
</evidence>
<dbReference type="InterPro" id="IPR036396">
    <property type="entry name" value="Cyt_P450_sf"/>
</dbReference>
<dbReference type="GO" id="GO:0016705">
    <property type="term" value="F:oxidoreductase activity, acting on paired donors, with incorporation or reduction of molecular oxygen"/>
    <property type="evidence" value="ECO:0007669"/>
    <property type="project" value="InterPro"/>
</dbReference>
<keyword evidence="9 14" id="KW-0560">Oxidoreductase</keyword>
<dbReference type="InterPro" id="IPR017972">
    <property type="entry name" value="Cyt_P450_CS"/>
</dbReference>
<comment type="similarity">
    <text evidence="4 14">Belongs to the cytochrome P450 family.</text>
</comment>
<keyword evidence="7" id="KW-0256">Endoplasmic reticulum</keyword>
<reference evidence="16" key="1">
    <citation type="submission" date="2022-01" db="EMBL/GenBank/DDBJ databases">
        <authorList>
            <person name="King R."/>
        </authorList>
    </citation>
    <scope>NUCLEOTIDE SEQUENCE</scope>
</reference>
<gene>
    <name evidence="16" type="ORF">DIABBA_LOCUS1708</name>
</gene>
<dbReference type="GO" id="GO:0020037">
    <property type="term" value="F:heme binding"/>
    <property type="evidence" value="ECO:0007669"/>
    <property type="project" value="InterPro"/>
</dbReference>
<keyword evidence="15" id="KW-1133">Transmembrane helix</keyword>
<dbReference type="GO" id="GO:0005506">
    <property type="term" value="F:iron ion binding"/>
    <property type="evidence" value="ECO:0007669"/>
    <property type="project" value="InterPro"/>
</dbReference>
<dbReference type="InterPro" id="IPR050476">
    <property type="entry name" value="Insect_CytP450_Detox"/>
</dbReference>
<dbReference type="EMBL" id="OU898276">
    <property type="protein sequence ID" value="CAG9827730.1"/>
    <property type="molecule type" value="Genomic_DNA"/>
</dbReference>
<dbReference type="PANTHER" id="PTHR24292:SF54">
    <property type="entry name" value="CYP9F3-RELATED"/>
    <property type="match status" value="1"/>
</dbReference>
<dbReference type="PRINTS" id="PR00385">
    <property type="entry name" value="P450"/>
</dbReference>
<dbReference type="Pfam" id="PF00067">
    <property type="entry name" value="p450"/>
    <property type="match status" value="1"/>
</dbReference>
<dbReference type="PANTHER" id="PTHR24292">
    <property type="entry name" value="CYTOCHROME P450"/>
    <property type="match status" value="1"/>
</dbReference>
<accession>A0A9N9SM75</accession>
<keyword evidence="17" id="KW-1185">Reference proteome</keyword>
<evidence type="ECO:0000256" key="9">
    <source>
        <dbReference type="ARBA" id="ARBA00023002"/>
    </source>
</evidence>
<dbReference type="OrthoDB" id="2789670at2759"/>
<dbReference type="GO" id="GO:0005789">
    <property type="term" value="C:endoplasmic reticulum membrane"/>
    <property type="evidence" value="ECO:0007669"/>
    <property type="project" value="UniProtKB-SubCell"/>
</dbReference>
<evidence type="ECO:0000256" key="6">
    <source>
        <dbReference type="ARBA" id="ARBA00022723"/>
    </source>
</evidence>
<protein>
    <recommendedName>
        <fullName evidence="18">Cytochrome P450</fullName>
    </recommendedName>
</protein>
<evidence type="ECO:0000256" key="10">
    <source>
        <dbReference type="ARBA" id="ARBA00023004"/>
    </source>
</evidence>
<keyword evidence="12 15" id="KW-0472">Membrane</keyword>
<feature type="transmembrane region" description="Helical" evidence="15">
    <location>
        <begin position="6"/>
        <end position="26"/>
    </location>
</feature>
<sequence>MVQLILTAIFVVFLFYYYAIKPLNYWKEKGVKQLKPKWLFGDTWTTVFQKESIGEMLINLYNAAGKSRYLGIYQFTTPVLFIKDLDLVKQIAIKDFDHFMDHRSVINEDADPLVAKNLFSITGQKWKDLRAILTPSFTASKLKTMYHLITECGETFANFFLKKNQDSMEIEMKDVFLRYCNDVITSIAFGIKMDSLEEPDNEFFLTAKTATNFNGFWVNVRLLATLIFPKLCTFLGVPLFDRYVRQFFFSAVDETIKTREEKGIVRPDMIHLLLEARKEMAQKSEKSAVPGKTTIQKLSNIDIAAQAMLYYLAGFDSVSTTMCFMGYELALNPDIQKRLRAEVEETLKKCNGKVTYEEIGNMKYMDMVLSETLRKWSVPAPVDRVCTKPYTIPPVTPDEKPIHLQKGSVIWFPSFAFHRDPNIYSNPEQFDPERFNDENKDKINPCAYLPFGVGPRSCIGLRFGRLEIKVVFIYLLANFELKPCAKTQIPIKLAKNQFGLAYVNNFWVNLKRVQSKLC</sequence>
<evidence type="ECO:0000256" key="5">
    <source>
        <dbReference type="ARBA" id="ARBA00022617"/>
    </source>
</evidence>
<evidence type="ECO:0000256" key="4">
    <source>
        <dbReference type="ARBA" id="ARBA00010617"/>
    </source>
</evidence>
<comment type="subcellular location">
    <subcellularLocation>
        <location evidence="3">Endoplasmic reticulum membrane</location>
        <topology evidence="3">Peripheral membrane protein</topology>
    </subcellularLocation>
    <subcellularLocation>
        <location evidence="2">Microsome membrane</location>
        <topology evidence="2">Peripheral membrane protein</topology>
    </subcellularLocation>
</comment>
<dbReference type="Gene3D" id="1.10.630.10">
    <property type="entry name" value="Cytochrome P450"/>
    <property type="match status" value="1"/>
</dbReference>
<evidence type="ECO:0000313" key="16">
    <source>
        <dbReference type="EMBL" id="CAG9827730.1"/>
    </source>
</evidence>
<keyword evidence="8" id="KW-0492">Microsome</keyword>
<evidence type="ECO:0000256" key="13">
    <source>
        <dbReference type="PIRSR" id="PIRSR602401-1"/>
    </source>
</evidence>
<evidence type="ECO:0000256" key="15">
    <source>
        <dbReference type="SAM" id="Phobius"/>
    </source>
</evidence>